<dbReference type="KEGG" id="slb:AWJ20_4535"/>
<dbReference type="GO" id="GO:0070733">
    <property type="term" value="F:AMPylase activity"/>
    <property type="evidence" value="ECO:0007669"/>
    <property type="project" value="EnsemblFungi"/>
</dbReference>
<keyword evidence="8" id="KW-0460">Magnesium</keyword>
<evidence type="ECO:0000313" key="10">
    <source>
        <dbReference type="EMBL" id="ANB11714.1"/>
    </source>
</evidence>
<sequence>MTTFQKLTKTSTFTQFLTPDAKVPTIEAAKSAGAELIRTARMVEGSFTWLVPGILEGKENPKYEVVAVSPSAMKDLGLQEGEETTELFKETVSGYSSRVDAIGVYPWAQAYAGWQFGQWAGQLGDGRAVSLFEGTNKTTGKRYELQLKGGGLTPYSRFADGKAVLRSSIREALGSEAVNALGIPTTRALSLVNLPETMAVRESLESCAVVCRMAETWVRIGTFDLHRARGARKEMRKLADYCIEHVFGYEPNNSGRKVIDAASKTRYQDLYTEIVKRNANTTALWQAYGFLNGVLNTDNTSIFGLTLDYGPFAFMDTFDPSYTPNHDDGMLRYSYRNTPSVILWNLVRLGEDLGELLGAAPDFVDDTEFIEKGLNSEQIEGVKDRAETFIMESQKVFETEFLKSFNKTMGKRLGLQTFEEEDHDKILTPLLDMLQACELDFNQFFRKLSDLELFAETSSLDVEHFFPQIRGFAPMYSLEEAKDKLLNWINTVYKPRLEKEGSKSDEERRERMRKVNPKFILKGWILDEVIQKARQNDFTLYHQVQKMALSPFNETWGLPEELENRLTGDVPRSERDSQCSCSS</sequence>
<reference evidence="10 11" key="1">
    <citation type="submission" date="2016-02" db="EMBL/GenBank/DDBJ databases">
        <title>Complete genome sequence and transcriptome regulation of the pentose utilising yeast Sugiyamaella lignohabitans.</title>
        <authorList>
            <person name="Bellasio M."/>
            <person name="Peymann A."/>
            <person name="Valli M."/>
            <person name="Sipitzky M."/>
            <person name="Graf A."/>
            <person name="Sauer M."/>
            <person name="Marx H."/>
            <person name="Mattanovich D."/>
        </authorList>
    </citation>
    <scope>NUCLEOTIDE SEQUENCE [LARGE SCALE GENOMIC DNA]</scope>
    <source>
        <strain evidence="10 11">CBS 10342</strain>
    </source>
</reference>
<comment type="cofactor">
    <cofactor evidence="1">
        <name>Mg(2+)</name>
        <dbReference type="ChEBI" id="CHEBI:18420"/>
    </cofactor>
</comment>
<dbReference type="GeneID" id="30036678"/>
<dbReference type="GO" id="GO:0005739">
    <property type="term" value="C:mitochondrion"/>
    <property type="evidence" value="ECO:0007669"/>
    <property type="project" value="EnsemblFungi"/>
</dbReference>
<evidence type="ECO:0000256" key="3">
    <source>
        <dbReference type="ARBA" id="ARBA00022679"/>
    </source>
</evidence>
<proteinExistence type="inferred from homology"/>
<dbReference type="GO" id="GO:0005524">
    <property type="term" value="F:ATP binding"/>
    <property type="evidence" value="ECO:0007669"/>
    <property type="project" value="UniProtKB-KW"/>
</dbReference>
<accession>A0A167CHP8</accession>
<evidence type="ECO:0000256" key="4">
    <source>
        <dbReference type="ARBA" id="ARBA00022695"/>
    </source>
</evidence>
<dbReference type="InterPro" id="IPR003846">
    <property type="entry name" value="SelO"/>
</dbReference>
<keyword evidence="5" id="KW-0479">Metal-binding</keyword>
<dbReference type="AlphaFoldDB" id="A0A167CHP8"/>
<evidence type="ECO:0000256" key="7">
    <source>
        <dbReference type="ARBA" id="ARBA00022840"/>
    </source>
</evidence>
<dbReference type="OrthoDB" id="10254721at2759"/>
<dbReference type="HAMAP" id="MF_00692">
    <property type="entry name" value="SelO"/>
    <property type="match status" value="1"/>
</dbReference>
<evidence type="ECO:0000256" key="1">
    <source>
        <dbReference type="ARBA" id="ARBA00001946"/>
    </source>
</evidence>
<evidence type="ECO:0000256" key="2">
    <source>
        <dbReference type="ARBA" id="ARBA00009747"/>
    </source>
</evidence>
<dbReference type="EMBL" id="CP014500">
    <property type="protein sequence ID" value="ANB11714.1"/>
    <property type="molecule type" value="Genomic_DNA"/>
</dbReference>
<evidence type="ECO:0000256" key="5">
    <source>
        <dbReference type="ARBA" id="ARBA00022723"/>
    </source>
</evidence>
<dbReference type="Proteomes" id="UP000189580">
    <property type="component" value="Chromosome c"/>
</dbReference>
<organism evidence="10 11">
    <name type="scientific">Sugiyamaella lignohabitans</name>
    <dbReference type="NCBI Taxonomy" id="796027"/>
    <lineage>
        <taxon>Eukaryota</taxon>
        <taxon>Fungi</taxon>
        <taxon>Dikarya</taxon>
        <taxon>Ascomycota</taxon>
        <taxon>Saccharomycotina</taxon>
        <taxon>Dipodascomycetes</taxon>
        <taxon>Dipodascales</taxon>
        <taxon>Trichomonascaceae</taxon>
        <taxon>Sugiyamaella</taxon>
    </lineage>
</organism>
<dbReference type="Pfam" id="PF02696">
    <property type="entry name" value="SelO"/>
    <property type="match status" value="1"/>
</dbReference>
<evidence type="ECO:0000256" key="9">
    <source>
        <dbReference type="ARBA" id="ARBA00031547"/>
    </source>
</evidence>
<keyword evidence="7" id="KW-0067">ATP-binding</keyword>
<dbReference type="GO" id="GO:0045454">
    <property type="term" value="P:cell redox homeostasis"/>
    <property type="evidence" value="ECO:0007669"/>
    <property type="project" value="EnsemblFungi"/>
</dbReference>
<protein>
    <recommendedName>
        <fullName evidence="9">Selenoprotein O</fullName>
    </recommendedName>
</protein>
<keyword evidence="3" id="KW-0808">Transferase</keyword>
<gene>
    <name evidence="10" type="primary">FMP40</name>
    <name evidence="10" type="ORF">AWJ20_4535</name>
</gene>
<dbReference type="PANTHER" id="PTHR32057">
    <property type="entry name" value="PROTEIN ADENYLYLTRANSFERASE SELO, MITOCHONDRIAL"/>
    <property type="match status" value="1"/>
</dbReference>
<evidence type="ECO:0000256" key="6">
    <source>
        <dbReference type="ARBA" id="ARBA00022741"/>
    </source>
</evidence>
<evidence type="ECO:0000313" key="11">
    <source>
        <dbReference type="Proteomes" id="UP000189580"/>
    </source>
</evidence>
<name>A0A167CHP8_9ASCO</name>
<dbReference type="RefSeq" id="XP_018734191.1">
    <property type="nucleotide sequence ID" value="XM_018881615.1"/>
</dbReference>
<keyword evidence="11" id="KW-1185">Reference proteome</keyword>
<keyword evidence="4" id="KW-0548">Nucleotidyltransferase</keyword>
<comment type="similarity">
    <text evidence="2">Belongs to the SELO family.</text>
</comment>
<evidence type="ECO:0000256" key="8">
    <source>
        <dbReference type="ARBA" id="ARBA00022842"/>
    </source>
</evidence>
<keyword evidence="6" id="KW-0547">Nucleotide-binding</keyword>
<dbReference type="PANTHER" id="PTHR32057:SF14">
    <property type="entry name" value="PROTEIN ADENYLYLTRANSFERASE SELO, MITOCHONDRIAL"/>
    <property type="match status" value="1"/>
</dbReference>
<dbReference type="GO" id="GO:0046872">
    <property type="term" value="F:metal ion binding"/>
    <property type="evidence" value="ECO:0007669"/>
    <property type="project" value="UniProtKB-KW"/>
</dbReference>